<keyword evidence="16" id="KW-1185">Reference proteome</keyword>
<feature type="disulfide bond" evidence="13">
    <location>
        <begin position="87"/>
        <end position="94"/>
    </location>
</feature>
<dbReference type="PROSITE" id="PS51767">
    <property type="entry name" value="PEPTIDASE_A1"/>
    <property type="match status" value="1"/>
</dbReference>
<dbReference type="Pfam" id="PF07966">
    <property type="entry name" value="A1_Propeptide"/>
    <property type="match status" value="1"/>
</dbReference>
<dbReference type="PANTHER" id="PTHR47966:SF24">
    <property type="entry name" value="RENIN"/>
    <property type="match status" value="1"/>
</dbReference>
<evidence type="ECO:0000256" key="11">
    <source>
        <dbReference type="ARBA" id="ARBA00023157"/>
    </source>
</evidence>
<dbReference type="PROSITE" id="PS00141">
    <property type="entry name" value="ASP_PROTEASE"/>
    <property type="match status" value="1"/>
</dbReference>
<reference evidence="15" key="1">
    <citation type="submission" date="2025-08" db="UniProtKB">
        <authorList>
            <consortium name="Ensembl"/>
        </authorList>
    </citation>
    <scope>IDENTIFICATION</scope>
</reference>
<dbReference type="InterPro" id="IPR012848">
    <property type="entry name" value="Aspartic_peptidase_N"/>
</dbReference>
<keyword evidence="9" id="KW-0378">Hydrolase</keyword>
<keyword evidence="5" id="KW-0964">Secreted</keyword>
<evidence type="ECO:0000313" key="15">
    <source>
        <dbReference type="Ensembl" id="ENSACUP00000009332.1"/>
    </source>
</evidence>
<dbReference type="GO" id="GO:0004190">
    <property type="term" value="F:aspartic-type endopeptidase activity"/>
    <property type="evidence" value="ECO:0007669"/>
    <property type="project" value="UniProtKB-KW"/>
</dbReference>
<keyword evidence="8" id="KW-0064">Aspartyl protease</keyword>
<evidence type="ECO:0000256" key="4">
    <source>
        <dbReference type="ARBA" id="ARBA00013216"/>
    </source>
</evidence>
<dbReference type="Ensembl" id="ENSACUT00000009954.1">
    <property type="protein sequence ID" value="ENSACUP00000009332.1"/>
    <property type="gene ID" value="ENSACUG00000006327.1"/>
</dbReference>
<name>A0A663MC32_ATHCN</name>
<dbReference type="FunFam" id="2.40.70.10:FF:000032">
    <property type="entry name" value="renin"/>
    <property type="match status" value="1"/>
</dbReference>
<comment type="subcellular location">
    <subcellularLocation>
        <location evidence="2">Secreted</location>
    </subcellularLocation>
</comment>
<keyword evidence="10" id="KW-0865">Zymogen</keyword>
<dbReference type="InterPro" id="IPR001969">
    <property type="entry name" value="Aspartic_peptidase_AS"/>
</dbReference>
<evidence type="ECO:0000256" key="1">
    <source>
        <dbReference type="ARBA" id="ARBA00000430"/>
    </source>
</evidence>
<proteinExistence type="inferred from homology"/>
<dbReference type="SUPFAM" id="SSF50630">
    <property type="entry name" value="Acid proteases"/>
    <property type="match status" value="1"/>
</dbReference>
<keyword evidence="11 13" id="KW-1015">Disulfide bond</keyword>
<gene>
    <name evidence="15" type="primary">REN</name>
</gene>
<sequence>RVTLRRMPSIRQTLQEMGVKVSDVFPELRQSRRSGLATPRNGTAPTLLTNYLDTQYFGEISIGTPAQTFKVVFDTGSANLWVPSYKCSPLYSACVSHSRYDSSKSRTYIANGTGFAIRYGTGSVKGFLSQDIVLVSDTFALPQVSDIPIIQVFAEATALPAFPFIFARFDGVLGMGYPSQAIDGITPVFDRILSQQILKEDVFSVYYSR</sequence>
<dbReference type="OMA" id="CATEQIF"/>
<accession>A0A663MC32</accession>
<dbReference type="InterPro" id="IPR001461">
    <property type="entry name" value="Aspartic_peptidase_A1"/>
</dbReference>
<dbReference type="Pfam" id="PF00026">
    <property type="entry name" value="Asp"/>
    <property type="match status" value="1"/>
</dbReference>
<dbReference type="AlphaFoldDB" id="A0A663MC32"/>
<evidence type="ECO:0000256" key="2">
    <source>
        <dbReference type="ARBA" id="ARBA00004613"/>
    </source>
</evidence>
<dbReference type="Proteomes" id="UP000472269">
    <property type="component" value="Unplaced"/>
</dbReference>
<evidence type="ECO:0000256" key="9">
    <source>
        <dbReference type="ARBA" id="ARBA00022801"/>
    </source>
</evidence>
<protein>
    <recommendedName>
        <fullName evidence="4">renin</fullName>
        <ecNumber evidence="4">3.4.23.15</ecNumber>
    </recommendedName>
    <alternativeName>
        <fullName evidence="12">Angiotensinogenase</fullName>
    </alternativeName>
</protein>
<evidence type="ECO:0000256" key="12">
    <source>
        <dbReference type="ARBA" id="ARBA00032220"/>
    </source>
</evidence>
<keyword evidence="6" id="KW-0645">Protease</keyword>
<evidence type="ECO:0000256" key="6">
    <source>
        <dbReference type="ARBA" id="ARBA00022670"/>
    </source>
</evidence>
<evidence type="ECO:0000256" key="7">
    <source>
        <dbReference type="ARBA" id="ARBA00022729"/>
    </source>
</evidence>
<reference evidence="15" key="2">
    <citation type="submission" date="2025-09" db="UniProtKB">
        <authorList>
            <consortium name="Ensembl"/>
        </authorList>
    </citation>
    <scope>IDENTIFICATION</scope>
</reference>
<dbReference type="GO" id="GO:0005615">
    <property type="term" value="C:extracellular space"/>
    <property type="evidence" value="ECO:0007669"/>
    <property type="project" value="UniProtKB-ARBA"/>
</dbReference>
<dbReference type="InterPro" id="IPR021109">
    <property type="entry name" value="Peptidase_aspartic_dom_sf"/>
</dbReference>
<evidence type="ECO:0000256" key="10">
    <source>
        <dbReference type="ARBA" id="ARBA00023145"/>
    </source>
</evidence>
<evidence type="ECO:0000256" key="8">
    <source>
        <dbReference type="ARBA" id="ARBA00022750"/>
    </source>
</evidence>
<feature type="domain" description="Peptidase A1" evidence="14">
    <location>
        <begin position="56"/>
        <end position="209"/>
    </location>
</feature>
<evidence type="ECO:0000313" key="16">
    <source>
        <dbReference type="Proteomes" id="UP000472269"/>
    </source>
</evidence>
<comment type="similarity">
    <text evidence="3">Belongs to the peptidase A1 family.</text>
</comment>
<dbReference type="EC" id="3.4.23.15" evidence="4"/>
<dbReference type="InterPro" id="IPR033121">
    <property type="entry name" value="PEPTIDASE_A1"/>
</dbReference>
<evidence type="ECO:0000259" key="14">
    <source>
        <dbReference type="PROSITE" id="PS51767"/>
    </source>
</evidence>
<dbReference type="Gene3D" id="2.40.70.10">
    <property type="entry name" value="Acid Proteases"/>
    <property type="match status" value="1"/>
</dbReference>
<dbReference type="GO" id="GO:0002003">
    <property type="term" value="P:angiotensin maturation"/>
    <property type="evidence" value="ECO:0007669"/>
    <property type="project" value="TreeGrafter"/>
</dbReference>
<comment type="catalytic activity">
    <reaction evidence="1">
        <text>Cleavage of Leu-|-Xaa bond in angiotensinogen to generate angiotensin I.</text>
        <dbReference type="EC" id="3.4.23.15"/>
    </reaction>
</comment>
<dbReference type="PANTHER" id="PTHR47966">
    <property type="entry name" value="BETA-SITE APP-CLEAVING ENZYME, ISOFORM A-RELATED"/>
    <property type="match status" value="1"/>
</dbReference>
<evidence type="ECO:0000256" key="3">
    <source>
        <dbReference type="ARBA" id="ARBA00007447"/>
    </source>
</evidence>
<organism evidence="15 16">
    <name type="scientific">Athene cunicularia</name>
    <name type="common">Burrowing owl</name>
    <name type="synonym">Speotyto cunicularia</name>
    <dbReference type="NCBI Taxonomy" id="194338"/>
    <lineage>
        <taxon>Eukaryota</taxon>
        <taxon>Metazoa</taxon>
        <taxon>Chordata</taxon>
        <taxon>Craniata</taxon>
        <taxon>Vertebrata</taxon>
        <taxon>Euteleostomi</taxon>
        <taxon>Archelosauria</taxon>
        <taxon>Archosauria</taxon>
        <taxon>Dinosauria</taxon>
        <taxon>Saurischia</taxon>
        <taxon>Theropoda</taxon>
        <taxon>Coelurosauria</taxon>
        <taxon>Aves</taxon>
        <taxon>Neognathae</taxon>
        <taxon>Neoaves</taxon>
        <taxon>Telluraves</taxon>
        <taxon>Strigiformes</taxon>
        <taxon>Strigidae</taxon>
        <taxon>Athene</taxon>
    </lineage>
</organism>
<keyword evidence="7" id="KW-0732">Signal</keyword>
<evidence type="ECO:0000256" key="5">
    <source>
        <dbReference type="ARBA" id="ARBA00022525"/>
    </source>
</evidence>
<evidence type="ECO:0000256" key="13">
    <source>
        <dbReference type="PIRSR" id="PIRSR601461-2"/>
    </source>
</evidence>